<dbReference type="PROSITE" id="PS00108">
    <property type="entry name" value="PROTEIN_KINASE_ST"/>
    <property type="match status" value="1"/>
</dbReference>
<dbReference type="InterPro" id="IPR008271">
    <property type="entry name" value="Ser/Thr_kinase_AS"/>
</dbReference>
<comment type="similarity">
    <text evidence="1">Belongs to the protein kinase superfamily. STE Ser/Thr protein kinase family.</text>
</comment>
<dbReference type="InterPro" id="IPR011009">
    <property type="entry name" value="Kinase-like_dom_sf"/>
</dbReference>
<dbReference type="STRING" id="670386.D3BIV7"/>
<dbReference type="InterPro" id="IPR008615">
    <property type="entry name" value="FNIP"/>
</dbReference>
<reference evidence="3 4" key="1">
    <citation type="journal article" date="2011" name="Genome Res.">
        <title>Phylogeny-wide analysis of social amoeba genomes highlights ancient origins for complex intercellular communication.</title>
        <authorList>
            <person name="Heidel A.J."/>
            <person name="Lawal H.M."/>
            <person name="Felder M."/>
            <person name="Schilde C."/>
            <person name="Helps N.R."/>
            <person name="Tunggal B."/>
            <person name="Rivero F."/>
            <person name="John U."/>
            <person name="Schleicher M."/>
            <person name="Eichinger L."/>
            <person name="Platzer M."/>
            <person name="Noegel A.A."/>
            <person name="Schaap P."/>
            <person name="Gloeckner G."/>
        </authorList>
    </citation>
    <scope>NUCLEOTIDE SEQUENCE [LARGE SCALE GENOMIC DNA]</scope>
    <source>
        <strain evidence="4">ATCC 26659 / Pp 5 / PN500</strain>
    </source>
</reference>
<dbReference type="RefSeq" id="XP_020430855.1">
    <property type="nucleotide sequence ID" value="XM_020579016.1"/>
</dbReference>
<dbReference type="OMA" id="WNYYQPL"/>
<dbReference type="InterPro" id="IPR051251">
    <property type="entry name" value="STK_FNIP-Repeat"/>
</dbReference>
<dbReference type="CDD" id="cd00180">
    <property type="entry name" value="PKc"/>
    <property type="match status" value="1"/>
</dbReference>
<dbReference type="Gene3D" id="3.80.10.10">
    <property type="entry name" value="Ribonuclease Inhibitor"/>
    <property type="match status" value="1"/>
</dbReference>
<dbReference type="InterPro" id="IPR032675">
    <property type="entry name" value="LRR_dom_sf"/>
</dbReference>
<evidence type="ECO:0000256" key="1">
    <source>
        <dbReference type="ARBA" id="ARBA00025754"/>
    </source>
</evidence>
<dbReference type="InParanoid" id="D3BIV7"/>
<evidence type="ECO:0000313" key="3">
    <source>
        <dbReference type="EMBL" id="EFA78731.1"/>
    </source>
</evidence>
<dbReference type="Pfam" id="PF00069">
    <property type="entry name" value="Pkinase"/>
    <property type="match status" value="1"/>
</dbReference>
<sequence>MIQSNNNQYTTSESDSQDLELKFDNDYNETVHQGSIQEELVGSLTFGKCFDCPILPGALPPTLKSLRFGANYNQEIIEGVLPETLESLKFGDSFNKPIMLGVLPQSLRSIIFGKNFNQPIEIGSLPERLEYLEFYDDFNQLLLPGCLPSSLKTLIFYWHFNQPIHVNVLPEKLDSLTLGPDYNLPIEKDVLPKSLRVLNFGLYYNLPILPGILPNSITELRFDWFFNQPIYELPSCLEVLRLERDYNIPLPVLPPTLKSLSLGTEFAQVIEPGILPESLTNLSFSDKYNYPILPGTLPKSLIKLYFGHYFNQALGPGLLPASLEILALGAEYSHPIVPGVFPPSLYILNFNTKTDIPKGVLPQSLKTLVYSSTFPIISGSLPESVESIEFGFQYNHPIKIGDLPNRLKSLKFNDNYMQTIHFDTLPSSLKSFNIGKNTYQVDSSSRGEILSRPIECSIKSYAAESFLNIELHFKNITSHILVVIVTFGNELLVEQVGENTNHELKLTGLNINNHDINMVILKNNDKWILKRLQILATKSAYHVITINSVNNYISNFQPDLFFNEKTFIINSKLYYYITKFSQSLNEVYLVISKDTNMLCAYKINKYEDRPPSYYSRLANEVITMTLLSGKPNFVQMVDSFDDVENKIYHILTEYCIGGDLNKLFRIKSESKEKYFSEPEIWNYISQLFYILKELEHIGVIHCDIKPMNIFIKNGNLVLGDFGCSTFNDNSKEFKTIDWASVLAVKDKPCLEAEPESLPSVCDIEEPNSIANVTRGTKGYIAPEAIFKYYSHSFDIYSVGSTILKLLSCHEKDINNHIQFISDRNNIIISSQRYSKQLIDFVTRMLDKQPQNRESFQTILDQHVDFQQTSIKYNIDAPFHTSSTLISEICFGSNFNQTIEPITIPFSVTSVTLLSYKKPLLIGALPSTLKSLILEENIHHPLPGVLPSSLEILRIDSGPIVYSYFPKTLKVLTLGSLFNFPLHKDMLPQSLQSLEFGYSFDQPMEDGVLPNKLQSLKLGFSFKSHLILPSSLEYIEFNNNYQIDDGLLPDTITHIVGLNCPLKPGLLPKCLEILEFGYSFNQELEQAVLPESLKSLRAMGQVVILISGRNNEDELFESILQLNYFNSKKKCLPGSYEVDFEYTYSFKSHPDVEDTYQAISFDSYEFFVLAKYINSNEWDDTKSYLVQSKQDFKLYVYETTNYLEANNQNCLLRLRNECRAITKFHKVPRFIQHILLIDDTEAGTMHLFKEYYVGRNLEYLIESRALKYVLFETKLTSNIKLTFFQLWRNEHIKEEEIRHIIPQIFDILALLEAHGVTHADINISNLYIKGQGLVLDGFKNCSFLEDIPQAENIKFDHSYAIYSFSLVLCKLMSFDIDSEGIHKSKHYYSDQLVNFVQLMFQKYQEMNYNSFLIEWKGISS</sequence>
<proteinExistence type="inferred from homology"/>
<dbReference type="PROSITE" id="PS50011">
    <property type="entry name" value="PROTEIN_KINASE_DOM"/>
    <property type="match status" value="2"/>
</dbReference>
<dbReference type="InterPro" id="IPR000719">
    <property type="entry name" value="Prot_kinase_dom"/>
</dbReference>
<gene>
    <name evidence="3" type="ORF">PPL_08192</name>
</gene>
<accession>D3BIV7</accession>
<evidence type="ECO:0000259" key="2">
    <source>
        <dbReference type="PROSITE" id="PS50011"/>
    </source>
</evidence>
<dbReference type="Proteomes" id="UP000001396">
    <property type="component" value="Unassembled WGS sequence"/>
</dbReference>
<dbReference type="GeneID" id="31363672"/>
<dbReference type="EMBL" id="ADBJ01000037">
    <property type="protein sequence ID" value="EFA78731.1"/>
    <property type="molecule type" value="Genomic_DNA"/>
</dbReference>
<dbReference type="SMART" id="SM00220">
    <property type="entry name" value="S_TKc"/>
    <property type="match status" value="1"/>
</dbReference>
<name>D3BIV7_HETP5</name>
<dbReference type="SUPFAM" id="SSF56112">
    <property type="entry name" value="Protein kinase-like (PK-like)"/>
    <property type="match status" value="2"/>
</dbReference>
<dbReference type="Gene3D" id="1.10.510.10">
    <property type="entry name" value="Transferase(Phosphotransferase) domain 1"/>
    <property type="match status" value="2"/>
</dbReference>
<protein>
    <recommendedName>
        <fullName evidence="2">Protein kinase domain-containing protein</fullName>
    </recommendedName>
</protein>
<feature type="domain" description="Protein kinase" evidence="2">
    <location>
        <begin position="1166"/>
        <end position="1419"/>
    </location>
</feature>
<dbReference type="GO" id="GO:0004672">
    <property type="term" value="F:protein kinase activity"/>
    <property type="evidence" value="ECO:0007669"/>
    <property type="project" value="InterPro"/>
</dbReference>
<dbReference type="Pfam" id="PF05725">
    <property type="entry name" value="FNIP"/>
    <property type="match status" value="12"/>
</dbReference>
<keyword evidence="4" id="KW-1185">Reference proteome</keyword>
<comment type="caution">
    <text evidence="3">The sequence shown here is derived from an EMBL/GenBank/DDBJ whole genome shotgun (WGS) entry which is preliminary data.</text>
</comment>
<dbReference type="Gene3D" id="3.30.200.20">
    <property type="entry name" value="Phosphorylase Kinase, domain 1"/>
    <property type="match status" value="2"/>
</dbReference>
<feature type="domain" description="Protein kinase" evidence="2">
    <location>
        <begin position="573"/>
        <end position="865"/>
    </location>
</feature>
<dbReference type="GO" id="GO:0005524">
    <property type="term" value="F:ATP binding"/>
    <property type="evidence" value="ECO:0007669"/>
    <property type="project" value="InterPro"/>
</dbReference>
<dbReference type="SUPFAM" id="SSF52058">
    <property type="entry name" value="L domain-like"/>
    <property type="match status" value="1"/>
</dbReference>
<dbReference type="PANTHER" id="PTHR32134">
    <property type="entry name" value="FNIP REPEAT-CONTAINING PROTEIN"/>
    <property type="match status" value="1"/>
</dbReference>
<evidence type="ECO:0000313" key="4">
    <source>
        <dbReference type="Proteomes" id="UP000001396"/>
    </source>
</evidence>
<dbReference type="PANTHER" id="PTHR32134:SF92">
    <property type="entry name" value="FNIP REPEAT-CONTAINING PROTEIN"/>
    <property type="match status" value="1"/>
</dbReference>
<organism evidence="3 4">
    <name type="scientific">Heterostelium pallidum (strain ATCC 26659 / Pp 5 / PN500)</name>
    <name type="common">Cellular slime mold</name>
    <name type="synonym">Polysphondylium pallidum</name>
    <dbReference type="NCBI Taxonomy" id="670386"/>
    <lineage>
        <taxon>Eukaryota</taxon>
        <taxon>Amoebozoa</taxon>
        <taxon>Evosea</taxon>
        <taxon>Eumycetozoa</taxon>
        <taxon>Dictyostelia</taxon>
        <taxon>Acytosteliales</taxon>
        <taxon>Acytosteliaceae</taxon>
        <taxon>Heterostelium</taxon>
    </lineage>
</organism>